<dbReference type="EMBL" id="BGZK01002007">
    <property type="protein sequence ID" value="GBP89542.1"/>
    <property type="molecule type" value="Genomic_DNA"/>
</dbReference>
<proteinExistence type="predicted"/>
<comment type="caution">
    <text evidence="2">The sequence shown here is derived from an EMBL/GenBank/DDBJ whole genome shotgun (WGS) entry which is preliminary data.</text>
</comment>
<evidence type="ECO:0000256" key="1">
    <source>
        <dbReference type="SAM" id="MobiDB-lite"/>
    </source>
</evidence>
<protein>
    <submittedName>
        <fullName evidence="2">Uncharacterized protein</fullName>
    </submittedName>
</protein>
<evidence type="ECO:0000313" key="2">
    <source>
        <dbReference type="EMBL" id="GBP89542.1"/>
    </source>
</evidence>
<evidence type="ECO:0000313" key="3">
    <source>
        <dbReference type="Proteomes" id="UP000299102"/>
    </source>
</evidence>
<feature type="region of interest" description="Disordered" evidence="1">
    <location>
        <begin position="187"/>
        <end position="206"/>
    </location>
</feature>
<organism evidence="2 3">
    <name type="scientific">Eumeta variegata</name>
    <name type="common">Bagworm moth</name>
    <name type="synonym">Eumeta japonica</name>
    <dbReference type="NCBI Taxonomy" id="151549"/>
    <lineage>
        <taxon>Eukaryota</taxon>
        <taxon>Metazoa</taxon>
        <taxon>Ecdysozoa</taxon>
        <taxon>Arthropoda</taxon>
        <taxon>Hexapoda</taxon>
        <taxon>Insecta</taxon>
        <taxon>Pterygota</taxon>
        <taxon>Neoptera</taxon>
        <taxon>Endopterygota</taxon>
        <taxon>Lepidoptera</taxon>
        <taxon>Glossata</taxon>
        <taxon>Ditrysia</taxon>
        <taxon>Tineoidea</taxon>
        <taxon>Psychidae</taxon>
        <taxon>Oiketicinae</taxon>
        <taxon>Eumeta</taxon>
    </lineage>
</organism>
<keyword evidence="3" id="KW-1185">Reference proteome</keyword>
<gene>
    <name evidence="2" type="ORF">EVAR_55222_1</name>
</gene>
<dbReference type="AlphaFoldDB" id="A0A4C1ZQB9"/>
<accession>A0A4C1ZQB9</accession>
<reference evidence="2 3" key="1">
    <citation type="journal article" date="2019" name="Commun. Biol.">
        <title>The bagworm genome reveals a unique fibroin gene that provides high tensile strength.</title>
        <authorList>
            <person name="Kono N."/>
            <person name="Nakamura H."/>
            <person name="Ohtoshi R."/>
            <person name="Tomita M."/>
            <person name="Numata K."/>
            <person name="Arakawa K."/>
        </authorList>
    </citation>
    <scope>NUCLEOTIDE SEQUENCE [LARGE SCALE GENOMIC DNA]</scope>
</reference>
<dbReference type="Proteomes" id="UP000299102">
    <property type="component" value="Unassembled WGS sequence"/>
</dbReference>
<name>A0A4C1ZQB9_EUMVA</name>
<feature type="region of interest" description="Disordered" evidence="1">
    <location>
        <begin position="232"/>
        <end position="265"/>
    </location>
</feature>
<sequence length="278" mass="29765">MRTKSPAKANTTQSGRGITRIGRRRAGSSSRGAEAAHGRWRSPIAGRPLCFSQGRRGDLGQRRVRAHGGGAAATPRPRARAPRANSVNAPSDKKHAAIVYCALRKTGPARYGAPATPDGDARRLGLNGNRAVDLTTGKRRKAQTVACLRPPLLLSPATDNESGKAHAHEYRTGVRATPVCAAHTRARRLENESGRAPPSAAEPRTESLELDAAKLGHQSAFDGAGERTCYLTPDSSRPSPLSALELPRRAPTTHGGRSHRLSRGTERRVRTIFAVRID</sequence>
<feature type="region of interest" description="Disordered" evidence="1">
    <location>
        <begin position="1"/>
        <end position="91"/>
    </location>
</feature>